<dbReference type="InterPro" id="IPR012336">
    <property type="entry name" value="Thioredoxin-like_fold"/>
</dbReference>
<accession>A0AAV0ECV1</accession>
<dbReference type="Proteomes" id="UP001152523">
    <property type="component" value="Unassembled WGS sequence"/>
</dbReference>
<dbReference type="EMBL" id="CAMAPF010000915">
    <property type="protein sequence ID" value="CAH9120532.1"/>
    <property type="molecule type" value="Genomic_DNA"/>
</dbReference>
<evidence type="ECO:0000259" key="2">
    <source>
        <dbReference type="Pfam" id="PF13462"/>
    </source>
</evidence>
<comment type="caution">
    <text evidence="3">The sequence shown here is derived from an EMBL/GenBank/DDBJ whole genome shotgun (WGS) entry which is preliminary data.</text>
</comment>
<organism evidence="3 4">
    <name type="scientific">Cuscuta epithymum</name>
    <dbReference type="NCBI Taxonomy" id="186058"/>
    <lineage>
        <taxon>Eukaryota</taxon>
        <taxon>Viridiplantae</taxon>
        <taxon>Streptophyta</taxon>
        <taxon>Embryophyta</taxon>
        <taxon>Tracheophyta</taxon>
        <taxon>Spermatophyta</taxon>
        <taxon>Magnoliopsida</taxon>
        <taxon>eudicotyledons</taxon>
        <taxon>Gunneridae</taxon>
        <taxon>Pentapetalae</taxon>
        <taxon>asterids</taxon>
        <taxon>lamiids</taxon>
        <taxon>Solanales</taxon>
        <taxon>Convolvulaceae</taxon>
        <taxon>Cuscuteae</taxon>
        <taxon>Cuscuta</taxon>
        <taxon>Cuscuta subgen. Cuscuta</taxon>
    </lineage>
</organism>
<keyword evidence="4" id="KW-1185">Reference proteome</keyword>
<dbReference type="AlphaFoldDB" id="A0AAV0ECV1"/>
<dbReference type="InterPro" id="IPR036249">
    <property type="entry name" value="Thioredoxin-like_sf"/>
</dbReference>
<dbReference type="Pfam" id="PF13462">
    <property type="entry name" value="Thioredoxin_4"/>
    <property type="match status" value="1"/>
</dbReference>
<dbReference type="CDD" id="cd02972">
    <property type="entry name" value="DsbA_family"/>
    <property type="match status" value="1"/>
</dbReference>
<gene>
    <name evidence="3" type="ORF">CEPIT_LOCUS23082</name>
</gene>
<keyword evidence="1" id="KW-0732">Signal</keyword>
<dbReference type="SUPFAM" id="SSF52833">
    <property type="entry name" value="Thioredoxin-like"/>
    <property type="match status" value="1"/>
</dbReference>
<sequence>MEKATLAVLVWGLVLLTAFVPGEGQIQIPSRLDGFWYEERAAGINSVAIEAFLDPVCPDSRDSWGPLKRTLRQYGSRLSLLVHPFSLPYHDNSFVCSRALHVVNQLNRSATYPLLESFFKHQEQFYGKSTLNSSKASVVDHVIKFAAKTVGDSLYRQLKYGFNDTKTDQATRISFKYGCVKGVYGTPFFFVNGIPLSDGGSPLEYKKWKDIIDPLLR</sequence>
<evidence type="ECO:0000256" key="1">
    <source>
        <dbReference type="SAM" id="SignalP"/>
    </source>
</evidence>
<dbReference type="Gene3D" id="3.40.30.10">
    <property type="entry name" value="Glutaredoxin"/>
    <property type="match status" value="1"/>
</dbReference>
<protein>
    <recommendedName>
        <fullName evidence="2">Thioredoxin-like fold domain-containing protein</fullName>
    </recommendedName>
</protein>
<dbReference type="PANTHER" id="PTHR33875:SF2">
    <property type="entry name" value="ACR183CP"/>
    <property type="match status" value="1"/>
</dbReference>
<feature type="signal peptide" evidence="1">
    <location>
        <begin position="1"/>
        <end position="24"/>
    </location>
</feature>
<name>A0AAV0ECV1_9ASTE</name>
<evidence type="ECO:0000313" key="3">
    <source>
        <dbReference type="EMBL" id="CAH9120532.1"/>
    </source>
</evidence>
<reference evidence="3" key="1">
    <citation type="submission" date="2022-07" db="EMBL/GenBank/DDBJ databases">
        <authorList>
            <person name="Macas J."/>
            <person name="Novak P."/>
            <person name="Neumann P."/>
        </authorList>
    </citation>
    <scope>NUCLEOTIDE SEQUENCE</scope>
</reference>
<feature type="chain" id="PRO_5043717894" description="Thioredoxin-like fold domain-containing protein" evidence="1">
    <location>
        <begin position="25"/>
        <end position="217"/>
    </location>
</feature>
<dbReference type="PANTHER" id="PTHR33875">
    <property type="entry name" value="OS09G0542200 PROTEIN"/>
    <property type="match status" value="1"/>
</dbReference>
<evidence type="ECO:0000313" key="4">
    <source>
        <dbReference type="Proteomes" id="UP001152523"/>
    </source>
</evidence>
<proteinExistence type="predicted"/>
<feature type="domain" description="Thioredoxin-like fold" evidence="2">
    <location>
        <begin position="46"/>
        <end position="213"/>
    </location>
</feature>